<dbReference type="InterPro" id="IPR051785">
    <property type="entry name" value="MMCE/EMCE_epimerase"/>
</dbReference>
<dbReference type="PROSITE" id="PS51819">
    <property type="entry name" value="VOC"/>
    <property type="match status" value="1"/>
</dbReference>
<protein>
    <submittedName>
        <fullName evidence="3">VOC family protein</fullName>
    </submittedName>
</protein>
<dbReference type="EMBL" id="CP065425">
    <property type="protein sequence ID" value="QQZ09951.1"/>
    <property type="molecule type" value="Genomic_DNA"/>
</dbReference>
<evidence type="ECO:0000259" key="2">
    <source>
        <dbReference type="PROSITE" id="PS51819"/>
    </source>
</evidence>
<evidence type="ECO:0000313" key="3">
    <source>
        <dbReference type="EMBL" id="QQZ09951.1"/>
    </source>
</evidence>
<accession>A0ABX7E2Z1</accession>
<dbReference type="Pfam" id="PF12681">
    <property type="entry name" value="Glyoxalase_2"/>
    <property type="match status" value="1"/>
</dbReference>
<proteinExistence type="predicted"/>
<dbReference type="SUPFAM" id="SSF54593">
    <property type="entry name" value="Glyoxalase/Bleomycin resistance protein/Dihydroxybiphenyl dioxygenase"/>
    <property type="match status" value="1"/>
</dbReference>
<dbReference type="InterPro" id="IPR029068">
    <property type="entry name" value="Glyas_Bleomycin-R_OHBP_Dase"/>
</dbReference>
<dbReference type="Gene3D" id="3.10.180.10">
    <property type="entry name" value="2,3-Dihydroxybiphenyl 1,2-Dioxygenase, domain 1"/>
    <property type="match status" value="1"/>
</dbReference>
<keyword evidence="4" id="KW-1185">Reference proteome</keyword>
<evidence type="ECO:0000313" key="4">
    <source>
        <dbReference type="Proteomes" id="UP000595691"/>
    </source>
</evidence>
<feature type="domain" description="VOC" evidence="2">
    <location>
        <begin position="2"/>
        <end position="124"/>
    </location>
</feature>
<dbReference type="InterPro" id="IPR025870">
    <property type="entry name" value="Glyoxalase-like_dom"/>
</dbReference>
<gene>
    <name evidence="3" type="ORF">I5776_02965</name>
</gene>
<dbReference type="Proteomes" id="UP000595691">
    <property type="component" value="Chromosome"/>
</dbReference>
<reference evidence="3 4" key="1">
    <citation type="submission" date="2020-11" db="EMBL/GenBank/DDBJ databases">
        <title>Taxonomic evaluation of the Bacillus sporothermodurans group of bacteria based on whole genome sequences.</title>
        <authorList>
            <person name="Fiedler G."/>
            <person name="Herbstmann A.-D."/>
            <person name="Doll E."/>
            <person name="Wenning M."/>
            <person name="Brinks E."/>
            <person name="Kabisch J."/>
            <person name="Breitenwieser F."/>
            <person name="Lappann M."/>
            <person name="Boehnlein C."/>
            <person name="Franz C."/>
        </authorList>
    </citation>
    <scope>NUCLEOTIDE SEQUENCE [LARGE SCALE GENOMIC DNA]</scope>
    <source>
        <strain evidence="3 4">JCM 19841</strain>
    </source>
</reference>
<keyword evidence="1" id="KW-0479">Metal-binding</keyword>
<dbReference type="InterPro" id="IPR037523">
    <property type="entry name" value="VOC_core"/>
</dbReference>
<name>A0ABX7E2Z1_9BACI</name>
<sequence length="127" mass="15228">MDFHAVRLLVNDFQRSLTFYQEVLGFSGWYDEKQEYAYFEEKQIALFSRTRMNKVFNQDCKDLENDSTYKHLIQFEVENVDQMFLDLRAKGVVFLNDPHNQTDWGSRVVHFTDPDGNLIELYQSIRE</sequence>
<organism evidence="3 4">
    <name type="scientific">Heyndrickxia vini</name>
    <dbReference type="NCBI Taxonomy" id="1476025"/>
    <lineage>
        <taxon>Bacteria</taxon>
        <taxon>Bacillati</taxon>
        <taxon>Bacillota</taxon>
        <taxon>Bacilli</taxon>
        <taxon>Bacillales</taxon>
        <taxon>Bacillaceae</taxon>
        <taxon>Heyndrickxia</taxon>
    </lineage>
</organism>
<evidence type="ECO:0000256" key="1">
    <source>
        <dbReference type="ARBA" id="ARBA00022723"/>
    </source>
</evidence>
<dbReference type="PANTHER" id="PTHR43048">
    <property type="entry name" value="METHYLMALONYL-COA EPIMERASE"/>
    <property type="match status" value="1"/>
</dbReference>
<dbReference type="RefSeq" id="WP_202778901.1">
    <property type="nucleotide sequence ID" value="NZ_CP065425.1"/>
</dbReference>
<dbReference type="PANTHER" id="PTHR43048:SF4">
    <property type="entry name" value="RING-CLEAVING DIOXYGENASE-RELATED"/>
    <property type="match status" value="1"/>
</dbReference>